<evidence type="ECO:0000313" key="2">
    <source>
        <dbReference type="EMBL" id="VAX04841.1"/>
    </source>
</evidence>
<dbReference type="PANTHER" id="PTHR38036">
    <property type="entry name" value="UPF0250 PROTEIN YBED"/>
    <property type="match status" value="1"/>
</dbReference>
<comment type="similarity">
    <text evidence="1">Belongs to the UPF0250 family.</text>
</comment>
<dbReference type="GO" id="GO:0005829">
    <property type="term" value="C:cytosol"/>
    <property type="evidence" value="ECO:0007669"/>
    <property type="project" value="TreeGrafter"/>
</dbReference>
<dbReference type="EMBL" id="UOFU01000396">
    <property type="protein sequence ID" value="VAX04841.1"/>
    <property type="molecule type" value="Genomic_DNA"/>
</dbReference>
<dbReference type="AlphaFoldDB" id="A0A3B1AT02"/>
<dbReference type="Gene3D" id="3.30.70.260">
    <property type="match status" value="1"/>
</dbReference>
<dbReference type="InterPro" id="IPR027471">
    <property type="entry name" value="YbeD-like_sf"/>
</dbReference>
<sequence>MNTPQNPQDGAIEFPCDFPVKAMGLATETLHATVMEIVCKHAPDTEAAALKTRPSSNGKYLSVTVTVRATNQAQLDAIYMDLSACEQILMTL</sequence>
<dbReference type="HAMAP" id="MF_00659">
    <property type="entry name" value="UPF0250"/>
    <property type="match status" value="1"/>
</dbReference>
<reference evidence="2" key="1">
    <citation type="submission" date="2018-06" db="EMBL/GenBank/DDBJ databases">
        <authorList>
            <person name="Zhirakovskaya E."/>
        </authorList>
    </citation>
    <scope>NUCLEOTIDE SEQUENCE</scope>
</reference>
<gene>
    <name evidence="2" type="ORF">MNBD_GAMMA20-1163</name>
</gene>
<name>A0A3B1AT02_9ZZZZ</name>
<dbReference type="SUPFAM" id="SSF117991">
    <property type="entry name" value="YbeD/HP0495-like"/>
    <property type="match status" value="1"/>
</dbReference>
<evidence type="ECO:0000256" key="1">
    <source>
        <dbReference type="ARBA" id="ARBA00008460"/>
    </source>
</evidence>
<dbReference type="InterPro" id="IPR007454">
    <property type="entry name" value="UPF0250_YbeD-like"/>
</dbReference>
<protein>
    <submittedName>
        <fullName evidence="2">Proposed lipoate regulatory protein YbeD</fullName>
    </submittedName>
</protein>
<accession>A0A3B1AT02</accession>
<organism evidence="2">
    <name type="scientific">hydrothermal vent metagenome</name>
    <dbReference type="NCBI Taxonomy" id="652676"/>
    <lineage>
        <taxon>unclassified sequences</taxon>
        <taxon>metagenomes</taxon>
        <taxon>ecological metagenomes</taxon>
    </lineage>
</organism>
<dbReference type="Pfam" id="PF04359">
    <property type="entry name" value="DUF493"/>
    <property type="match status" value="1"/>
</dbReference>
<proteinExistence type="inferred from homology"/>
<dbReference type="PANTHER" id="PTHR38036:SF1">
    <property type="entry name" value="UPF0250 PROTEIN YBED"/>
    <property type="match status" value="1"/>
</dbReference>